<evidence type="ECO:0000256" key="10">
    <source>
        <dbReference type="ARBA" id="ARBA00022741"/>
    </source>
</evidence>
<dbReference type="Pfam" id="PF00400">
    <property type="entry name" value="WD40"/>
    <property type="match status" value="5"/>
</dbReference>
<evidence type="ECO:0000256" key="9">
    <source>
        <dbReference type="ARBA" id="ARBA00022737"/>
    </source>
</evidence>
<dbReference type="GO" id="GO:0005524">
    <property type="term" value="F:ATP binding"/>
    <property type="evidence" value="ECO:0007669"/>
    <property type="project" value="UniProtKB-UniRule"/>
</dbReference>
<keyword evidence="5" id="KW-0963">Cytoplasm</keyword>
<evidence type="ECO:0000256" key="4">
    <source>
        <dbReference type="ARBA" id="ARBA00004624"/>
    </source>
</evidence>
<dbReference type="InterPro" id="IPR019821">
    <property type="entry name" value="Kinesin_motor_CS"/>
</dbReference>
<dbReference type="PROSITE" id="PS50082">
    <property type="entry name" value="WD_REPEATS_2"/>
    <property type="match status" value="4"/>
</dbReference>
<feature type="region of interest" description="Disordered" evidence="19">
    <location>
        <begin position="561"/>
        <end position="614"/>
    </location>
</feature>
<evidence type="ECO:0000256" key="13">
    <source>
        <dbReference type="ARBA" id="ARBA00023175"/>
    </source>
</evidence>
<evidence type="ECO:0000256" key="3">
    <source>
        <dbReference type="ARBA" id="ARBA00004489"/>
    </source>
</evidence>
<keyword evidence="6" id="KW-0597">Phosphoprotein</keyword>
<feature type="coiled-coil region" evidence="18">
    <location>
        <begin position="858"/>
        <end position="924"/>
    </location>
</feature>
<feature type="compositionally biased region" description="Low complexity" evidence="19">
    <location>
        <begin position="1183"/>
        <end position="1204"/>
    </location>
</feature>
<dbReference type="SMART" id="SM00320">
    <property type="entry name" value="WD40"/>
    <property type="match status" value="7"/>
</dbReference>
<evidence type="ECO:0000256" key="16">
    <source>
        <dbReference type="PROSITE-ProRule" id="PRU00221"/>
    </source>
</evidence>
<feature type="compositionally biased region" description="Acidic residues" evidence="19">
    <location>
        <begin position="575"/>
        <end position="614"/>
    </location>
</feature>
<name>A0AAW0UMG9_SCYPA</name>
<dbReference type="InterPro" id="IPR056533">
    <property type="entry name" value="KIF21A/B_hel_1"/>
</dbReference>
<keyword evidence="14" id="KW-0206">Cytoskeleton</keyword>
<dbReference type="PROSITE" id="PS00678">
    <property type="entry name" value="WD_REPEATS_1"/>
    <property type="match status" value="1"/>
</dbReference>
<feature type="compositionally biased region" description="Acidic residues" evidence="19">
    <location>
        <begin position="239"/>
        <end position="248"/>
    </location>
</feature>
<dbReference type="InterPro" id="IPR027640">
    <property type="entry name" value="Kinesin-like_fam"/>
</dbReference>
<dbReference type="SMART" id="SM00129">
    <property type="entry name" value="KISc"/>
    <property type="match status" value="1"/>
</dbReference>
<sequence length="1599" mass="176389">MGDESSVRVAVRIRPQIARELIDMCRVCTSVTPGEPQVWLGSDKAFTYDYVFDQPAGQSEVYDTCVEGLVEGCFEGYNATVLAYGQTGSGKTYTMGTGLEVEGDVAGVGIIPRAVEHLFRGIEERREAARATATTPPDFKVTAHFMELYNEEIIDLFEPGFKGSSKGGIRIHENSDGGIYVTGVTTRNVTSLEETMQCLRAGALSRTTGSTNMNTQSSRSHAIFTLLVRQQRIAPVTQEGDEEGEGEGGEGGGGGGGGGGQPPDGIPEFETLTAKFHFVDLAGSERLKRTGATGERAREGISINCGLLALGNVISALGDVSKRASHVPYRDSKLTRLLQDSLGGNSRTLMIACVSPSDTDFMETLNTLKYANRARNIKNKVMVNQDKASKAIAILRQEIQQLRVELMEYKQGKRIVGEDGSEAVNDMYHENQMLSSEITNMRTRLKALQETVEVLTAKNTALLAEKATSGWITSGEGSDMAAVIQGYLKEIEELRAKLCESENLCQQLRKQLNNRANNPARLSMSPLHVPMSGSMYECVEEGQTFTQLIEEAKRDLQRDLQEVKRKKRTSGGSGGEDDDDDEEEEEDNEEEEEGEMEENYESSDESGEDKENYNEELAELTSEISIKQKLIEGLEQSQRRLETMRHQYEEKLNVLMNRIRATQEERDKVIANIKSSSHAGDDKVKAVKQEYERKINTMQNELKKLQAAQKEHSKLMRERDQHERQLRTLKGDLAEMKRTKVRLMNKMKEDNTRAKQEELKKNKEIAQLRKASRKQETYIKSLEAENRLKNVVLKRKTEELAVLKKAPRPGLSGKASGRLRRRIGAGASAVTFSPKVAKQKWQTLEQNINKVAYNKQTVSSMERDMERWLRERESLSRQLERVRRKRERADPTDMASYNDLNDQVEALRANIDYIHENIQECQDNIMSMEESKEQSDLLNMEGMTTGIGLEESHYLIHKLITMTVSQATLAAQRQAAISELEGKMKQMEQTTSVQEQLLAHVLGDKDLEVYSLMSSLVAAEDNTPASTESSRSNSPTDGLMETSATSLVSLDSLKRRDKARRKTATTEDMLFTNGAEKNGNLGAVSASDAANIAASGPASLPERMTTDRMTVSLGTDRMSTSLEGVLSDEGLLMPPPSSSSSGSLRPVPRVTSAPNPLKNLLTPRPDKASPVLSRKSFERAEVTSPRLGRRSLTSLSTSNLNFSRQNSADNNPECTPPTSPTTYRRSTSRDENVFSRLTSATSSTRETRPNTGVINPHAGRASQRSVLACTHVAQGHSKAVLSVHATDGLLFSASKDRTVKVWDLVRGQEIQSLGGHPNNVNCVRFCEAQHTCFSVSSSFIKVWDIRENPARCVRTLSSAGLTSAGFPITSTQSRTLQMPPGETLITDIAISTATNILYSAAGNIVRIWDLRKHSAVGKLAGGHQAAVMCLAVDSTVPGQDVVATGSKDHYIKVFDITGSHSGLVNPRLNLEPPHYDGIQSLALYGDTLFSGSRDMCIKKWDLQRGEHVQSLNNAHKDWVCALCFTPGGQIVLSGCRGGMIKMWSAESCQLIGELRAHASPINAITTNSTCIFTASNDCTIGMWRMRTSYDVSPELSDAS</sequence>
<evidence type="ECO:0000256" key="1">
    <source>
        <dbReference type="ARBA" id="ARBA00004245"/>
    </source>
</evidence>
<keyword evidence="8" id="KW-0493">Microtubule</keyword>
<dbReference type="GO" id="GO:0007052">
    <property type="term" value="P:mitotic spindle organization"/>
    <property type="evidence" value="ECO:0007669"/>
    <property type="project" value="TreeGrafter"/>
</dbReference>
<dbReference type="PROSITE" id="PS50294">
    <property type="entry name" value="WD_REPEATS_REGION"/>
    <property type="match status" value="1"/>
</dbReference>
<dbReference type="Pfam" id="PF23203">
    <property type="entry name" value="KIF21A"/>
    <property type="match status" value="1"/>
</dbReference>
<dbReference type="InterPro" id="IPR019775">
    <property type="entry name" value="WD40_repeat_CS"/>
</dbReference>
<dbReference type="FunFam" id="2.130.10.10:FF:000164">
    <property type="entry name" value="Kinesin family member 21A"/>
    <property type="match status" value="1"/>
</dbReference>
<dbReference type="InterPro" id="IPR001680">
    <property type="entry name" value="WD40_rpt"/>
</dbReference>
<accession>A0AAW0UMG9</accession>
<feature type="repeat" description="WD" evidence="16">
    <location>
        <begin position="1471"/>
        <end position="1510"/>
    </location>
</feature>
<evidence type="ECO:0000256" key="17">
    <source>
        <dbReference type="PROSITE-ProRule" id="PRU00283"/>
    </source>
</evidence>
<feature type="region of interest" description="Disordered" evidence="19">
    <location>
        <begin position="1019"/>
        <end position="1065"/>
    </location>
</feature>
<keyword evidence="7 16" id="KW-0853">WD repeat</keyword>
<dbReference type="GO" id="GO:0030426">
    <property type="term" value="C:growth cone"/>
    <property type="evidence" value="ECO:0007669"/>
    <property type="project" value="UniProtKB-SubCell"/>
</dbReference>
<dbReference type="InterPro" id="IPR056532">
    <property type="entry name" value="KIF21A/B_hel_2"/>
</dbReference>
<comment type="subcellular location">
    <subcellularLocation>
        <location evidence="3">Cell projection</location>
        <location evidence="3">Axon</location>
    </subcellularLocation>
    <subcellularLocation>
        <location evidence="2">Cell projection</location>
        <location evidence="2">Dendrite</location>
    </subcellularLocation>
    <subcellularLocation>
        <location evidence="4">Cell projection</location>
        <location evidence="4">Growth cone</location>
    </subcellularLocation>
    <subcellularLocation>
        <location evidence="1">Cytoplasm</location>
        <location evidence="1">Cytoskeleton</location>
    </subcellularLocation>
</comment>
<dbReference type="GO" id="GO:0003777">
    <property type="term" value="F:microtubule motor activity"/>
    <property type="evidence" value="ECO:0007669"/>
    <property type="project" value="InterPro"/>
</dbReference>
<organism evidence="21 22">
    <name type="scientific">Scylla paramamosain</name>
    <name type="common">Mud crab</name>
    <dbReference type="NCBI Taxonomy" id="85552"/>
    <lineage>
        <taxon>Eukaryota</taxon>
        <taxon>Metazoa</taxon>
        <taxon>Ecdysozoa</taxon>
        <taxon>Arthropoda</taxon>
        <taxon>Crustacea</taxon>
        <taxon>Multicrustacea</taxon>
        <taxon>Malacostraca</taxon>
        <taxon>Eumalacostraca</taxon>
        <taxon>Eucarida</taxon>
        <taxon>Decapoda</taxon>
        <taxon>Pleocyemata</taxon>
        <taxon>Brachyura</taxon>
        <taxon>Eubrachyura</taxon>
        <taxon>Portunoidea</taxon>
        <taxon>Portunidae</taxon>
        <taxon>Portuninae</taxon>
        <taxon>Scylla</taxon>
    </lineage>
</organism>
<dbReference type="GO" id="GO:0007018">
    <property type="term" value="P:microtubule-based movement"/>
    <property type="evidence" value="ECO:0007669"/>
    <property type="project" value="InterPro"/>
</dbReference>
<evidence type="ECO:0000256" key="14">
    <source>
        <dbReference type="ARBA" id="ARBA00023212"/>
    </source>
</evidence>
<feature type="repeat" description="WD" evidence="16">
    <location>
        <begin position="1554"/>
        <end position="1593"/>
    </location>
</feature>
<comment type="caution">
    <text evidence="21">The sequence shown here is derived from an EMBL/GenBank/DDBJ whole genome shotgun (WGS) entry which is preliminary data.</text>
</comment>
<feature type="repeat" description="WD" evidence="16">
    <location>
        <begin position="1512"/>
        <end position="1553"/>
    </location>
</feature>
<feature type="binding site" evidence="17">
    <location>
        <begin position="85"/>
        <end position="92"/>
    </location>
    <ligand>
        <name>ATP</name>
        <dbReference type="ChEBI" id="CHEBI:30616"/>
    </ligand>
</feature>
<dbReference type="EMBL" id="JARAKH010000009">
    <property type="protein sequence ID" value="KAK8400869.1"/>
    <property type="molecule type" value="Genomic_DNA"/>
</dbReference>
<feature type="region of interest" description="Disordered" evidence="19">
    <location>
        <begin position="1237"/>
        <end position="1256"/>
    </location>
</feature>
<dbReference type="PRINTS" id="PR00380">
    <property type="entry name" value="KINESINHEAVY"/>
</dbReference>
<evidence type="ECO:0000256" key="18">
    <source>
        <dbReference type="SAM" id="Coils"/>
    </source>
</evidence>
<evidence type="ECO:0000313" key="21">
    <source>
        <dbReference type="EMBL" id="KAK8400869.1"/>
    </source>
</evidence>
<dbReference type="InterPro" id="IPR001752">
    <property type="entry name" value="Kinesin_motor_dom"/>
</dbReference>
<dbReference type="InterPro" id="IPR036322">
    <property type="entry name" value="WD40_repeat_dom_sf"/>
</dbReference>
<reference evidence="21 22" key="1">
    <citation type="submission" date="2023-03" db="EMBL/GenBank/DDBJ databases">
        <title>High-quality genome of Scylla paramamosain provides insights in environmental adaptation.</title>
        <authorList>
            <person name="Zhang L."/>
        </authorList>
    </citation>
    <scope>NUCLEOTIDE SEQUENCE [LARGE SCALE GENOMIC DNA]</scope>
    <source>
        <strain evidence="21">LZ_2023a</strain>
        <tissue evidence="21">Muscle</tissue>
    </source>
</reference>
<dbReference type="GO" id="GO:0005875">
    <property type="term" value="C:microtubule associated complex"/>
    <property type="evidence" value="ECO:0007669"/>
    <property type="project" value="TreeGrafter"/>
</dbReference>
<dbReference type="CDD" id="cd01372">
    <property type="entry name" value="KISc_KIF4"/>
    <property type="match status" value="1"/>
</dbReference>
<feature type="compositionally biased region" description="Gly residues" evidence="19">
    <location>
        <begin position="249"/>
        <end position="262"/>
    </location>
</feature>
<evidence type="ECO:0000256" key="5">
    <source>
        <dbReference type="ARBA" id="ARBA00022490"/>
    </source>
</evidence>
<evidence type="ECO:0000256" key="6">
    <source>
        <dbReference type="ARBA" id="ARBA00022553"/>
    </source>
</evidence>
<keyword evidence="15" id="KW-0966">Cell projection</keyword>
<keyword evidence="12 18" id="KW-0175">Coiled coil</keyword>
<dbReference type="GO" id="GO:0005874">
    <property type="term" value="C:microtubule"/>
    <property type="evidence" value="ECO:0007669"/>
    <property type="project" value="UniProtKB-KW"/>
</dbReference>
<gene>
    <name evidence="21" type="ORF">O3P69_002554</name>
</gene>
<evidence type="ECO:0000259" key="20">
    <source>
        <dbReference type="PROSITE" id="PS50067"/>
    </source>
</evidence>
<keyword evidence="9" id="KW-0677">Repeat</keyword>
<evidence type="ECO:0000256" key="15">
    <source>
        <dbReference type="ARBA" id="ARBA00023273"/>
    </source>
</evidence>
<protein>
    <recommendedName>
        <fullName evidence="20">Kinesin motor domain-containing protein</fullName>
    </recommendedName>
</protein>
<dbReference type="FunFam" id="3.40.850.10:FF:000011">
    <property type="entry name" value="Kinesin family member 21A"/>
    <property type="match status" value="1"/>
</dbReference>
<keyword evidence="22" id="KW-1185">Reference proteome</keyword>
<feature type="repeat" description="WD" evidence="16">
    <location>
        <begin position="1273"/>
        <end position="1312"/>
    </location>
</feature>
<feature type="compositionally biased region" description="Polar residues" evidence="19">
    <location>
        <begin position="1237"/>
        <end position="1253"/>
    </location>
</feature>
<keyword evidence="13 17" id="KW-0505">Motor protein</keyword>
<dbReference type="PROSITE" id="PS00411">
    <property type="entry name" value="KINESIN_MOTOR_1"/>
    <property type="match status" value="1"/>
</dbReference>
<evidence type="ECO:0000256" key="12">
    <source>
        <dbReference type="ARBA" id="ARBA00023054"/>
    </source>
</evidence>
<dbReference type="SUPFAM" id="SSF52540">
    <property type="entry name" value="P-loop containing nucleoside triphosphate hydrolases"/>
    <property type="match status" value="1"/>
</dbReference>
<evidence type="ECO:0000256" key="19">
    <source>
        <dbReference type="SAM" id="MobiDB-lite"/>
    </source>
</evidence>
<feature type="domain" description="Kinesin motor" evidence="20">
    <location>
        <begin position="6"/>
        <end position="377"/>
    </location>
</feature>
<evidence type="ECO:0000313" key="22">
    <source>
        <dbReference type="Proteomes" id="UP001487740"/>
    </source>
</evidence>
<keyword evidence="10 17" id="KW-0547">Nucleotide-binding</keyword>
<evidence type="ECO:0000256" key="7">
    <source>
        <dbReference type="ARBA" id="ARBA00022574"/>
    </source>
</evidence>
<dbReference type="GO" id="GO:0008017">
    <property type="term" value="F:microtubule binding"/>
    <property type="evidence" value="ECO:0007669"/>
    <property type="project" value="InterPro"/>
</dbReference>
<dbReference type="PROSITE" id="PS50067">
    <property type="entry name" value="KINESIN_MOTOR_2"/>
    <property type="match status" value="1"/>
</dbReference>
<evidence type="ECO:0000256" key="8">
    <source>
        <dbReference type="ARBA" id="ARBA00022701"/>
    </source>
</evidence>
<proteinExistence type="inferred from homology"/>
<dbReference type="Proteomes" id="UP001487740">
    <property type="component" value="Unassembled WGS sequence"/>
</dbReference>
<feature type="region of interest" description="Disordered" evidence="19">
    <location>
        <begin position="1126"/>
        <end position="1231"/>
    </location>
</feature>
<feature type="compositionally biased region" description="Polar residues" evidence="19">
    <location>
        <begin position="1023"/>
        <end position="1049"/>
    </location>
</feature>
<evidence type="ECO:0000256" key="2">
    <source>
        <dbReference type="ARBA" id="ARBA00004279"/>
    </source>
</evidence>
<dbReference type="GO" id="GO:0051231">
    <property type="term" value="P:spindle elongation"/>
    <property type="evidence" value="ECO:0007669"/>
    <property type="project" value="TreeGrafter"/>
</dbReference>
<feature type="region of interest" description="Disordered" evidence="19">
    <location>
        <begin position="237"/>
        <end position="266"/>
    </location>
</feature>
<dbReference type="GO" id="GO:0030425">
    <property type="term" value="C:dendrite"/>
    <property type="evidence" value="ECO:0007669"/>
    <property type="project" value="UniProtKB-SubCell"/>
</dbReference>
<dbReference type="CDD" id="cd00200">
    <property type="entry name" value="WD40"/>
    <property type="match status" value="1"/>
</dbReference>
<dbReference type="Pfam" id="PF25764">
    <property type="entry name" value="KIF21A_4th"/>
    <property type="match status" value="1"/>
</dbReference>
<dbReference type="Gene3D" id="3.40.850.10">
    <property type="entry name" value="Kinesin motor domain"/>
    <property type="match status" value="1"/>
</dbReference>
<dbReference type="PANTHER" id="PTHR47969">
    <property type="entry name" value="CHROMOSOME-ASSOCIATED KINESIN KIF4A-RELATED"/>
    <property type="match status" value="1"/>
</dbReference>
<dbReference type="Pfam" id="PF00225">
    <property type="entry name" value="Kinesin"/>
    <property type="match status" value="1"/>
</dbReference>
<comment type="similarity">
    <text evidence="17">Belongs to the TRAFAC class myosin-kinesin ATPase superfamily. Kinesin family.</text>
</comment>
<dbReference type="SUPFAM" id="SSF50978">
    <property type="entry name" value="WD40 repeat-like"/>
    <property type="match status" value="1"/>
</dbReference>
<dbReference type="PANTHER" id="PTHR47969:SF28">
    <property type="entry name" value="KINESIN-LIKE PROTEIN KIF21B"/>
    <property type="match status" value="1"/>
</dbReference>
<feature type="coiled-coil region" evidence="18">
    <location>
        <begin position="385"/>
        <end position="465"/>
    </location>
</feature>
<evidence type="ECO:0000256" key="11">
    <source>
        <dbReference type="ARBA" id="ARBA00022840"/>
    </source>
</evidence>
<keyword evidence="11 17" id="KW-0067">ATP-binding</keyword>
<dbReference type="CDD" id="cd22248">
    <property type="entry name" value="Rcc_KIF21"/>
    <property type="match status" value="1"/>
</dbReference>
<dbReference type="InterPro" id="IPR015943">
    <property type="entry name" value="WD40/YVTN_repeat-like_dom_sf"/>
</dbReference>
<dbReference type="InterPro" id="IPR027417">
    <property type="entry name" value="P-loop_NTPase"/>
</dbReference>
<dbReference type="InterPro" id="IPR036961">
    <property type="entry name" value="Kinesin_motor_dom_sf"/>
</dbReference>
<dbReference type="Pfam" id="PF23204">
    <property type="entry name" value="KIF21A_2nd"/>
    <property type="match status" value="1"/>
</dbReference>
<dbReference type="Gene3D" id="2.130.10.10">
    <property type="entry name" value="YVTN repeat-like/Quinoprotein amine dehydrogenase"/>
    <property type="match status" value="3"/>
</dbReference>
<feature type="compositionally biased region" description="Low complexity" evidence="19">
    <location>
        <begin position="1138"/>
        <end position="1150"/>
    </location>
</feature>